<dbReference type="CDD" id="cd06171">
    <property type="entry name" value="Sigma70_r4"/>
    <property type="match status" value="1"/>
</dbReference>
<dbReference type="RefSeq" id="WP_081146889.1">
    <property type="nucleotide sequence ID" value="NZ_LVYD01000042.1"/>
</dbReference>
<dbReference type="Gene3D" id="1.10.10.10">
    <property type="entry name" value="Winged helix-like DNA-binding domain superfamily/Winged helix DNA-binding domain"/>
    <property type="match status" value="1"/>
</dbReference>
<evidence type="ECO:0000259" key="6">
    <source>
        <dbReference type="Pfam" id="PF08281"/>
    </source>
</evidence>
<dbReference type="GO" id="GO:0016987">
    <property type="term" value="F:sigma factor activity"/>
    <property type="evidence" value="ECO:0007669"/>
    <property type="project" value="UniProtKB-KW"/>
</dbReference>
<keyword evidence="2" id="KW-0805">Transcription regulation</keyword>
<organism evidence="7 8">
    <name type="scientific">Niastella vici</name>
    <dbReference type="NCBI Taxonomy" id="1703345"/>
    <lineage>
        <taxon>Bacteria</taxon>
        <taxon>Pseudomonadati</taxon>
        <taxon>Bacteroidota</taxon>
        <taxon>Chitinophagia</taxon>
        <taxon>Chitinophagales</taxon>
        <taxon>Chitinophagaceae</taxon>
        <taxon>Niastella</taxon>
    </lineage>
</organism>
<feature type="domain" description="RNA polymerase sigma-70 region 2" evidence="5">
    <location>
        <begin position="30"/>
        <end position="95"/>
    </location>
</feature>
<accession>A0A1V9G0Z3</accession>
<dbReference type="STRING" id="1703345.A3860_20060"/>
<dbReference type="InterPro" id="IPR007627">
    <property type="entry name" value="RNA_pol_sigma70_r2"/>
</dbReference>
<proteinExistence type="inferred from homology"/>
<sequence length="199" mass="23602">MTHIHEDKHDDQFLVKRVLDGDTSAFSIIIRNTERLVTQIIFKMIATEEDRKDLAQEVYLKAFKNLKGFQFQSKLSTWIAQITYNACINHLRKKKLTLVDNDAWELDDTEILQSKEHSAWNEMESFILNKEMIRILQFEIEKLPSLYKTIITLYHNEELSYKEITEITGLPAGTLKNYLFRARKILRDRIALHYKKEPL</sequence>
<evidence type="ECO:0000313" key="8">
    <source>
        <dbReference type="Proteomes" id="UP000192796"/>
    </source>
</evidence>
<dbReference type="Pfam" id="PF08281">
    <property type="entry name" value="Sigma70_r4_2"/>
    <property type="match status" value="1"/>
</dbReference>
<gene>
    <name evidence="7" type="ORF">A3860_20060</name>
</gene>
<evidence type="ECO:0000259" key="5">
    <source>
        <dbReference type="Pfam" id="PF04542"/>
    </source>
</evidence>
<comment type="caution">
    <text evidence="7">The sequence shown here is derived from an EMBL/GenBank/DDBJ whole genome shotgun (WGS) entry which is preliminary data.</text>
</comment>
<dbReference type="GO" id="GO:0006352">
    <property type="term" value="P:DNA-templated transcription initiation"/>
    <property type="evidence" value="ECO:0007669"/>
    <property type="project" value="InterPro"/>
</dbReference>
<protein>
    <submittedName>
        <fullName evidence="7">RNA polymerase subunit sigma-24</fullName>
    </submittedName>
</protein>
<comment type="similarity">
    <text evidence="1">Belongs to the sigma-70 factor family. ECF subfamily.</text>
</comment>
<reference evidence="7 8" key="1">
    <citation type="submission" date="2016-03" db="EMBL/GenBank/DDBJ databases">
        <title>Niastella vici sp. nov., isolated from farmland soil.</title>
        <authorList>
            <person name="Chen L."/>
            <person name="Wang D."/>
            <person name="Yang S."/>
            <person name="Wang G."/>
        </authorList>
    </citation>
    <scope>NUCLEOTIDE SEQUENCE [LARGE SCALE GENOMIC DNA]</scope>
    <source>
        <strain evidence="7 8">DJ57</strain>
    </source>
</reference>
<keyword evidence="3" id="KW-0731">Sigma factor</keyword>
<keyword evidence="8" id="KW-1185">Reference proteome</keyword>
<dbReference type="InterPro" id="IPR013325">
    <property type="entry name" value="RNA_pol_sigma_r2"/>
</dbReference>
<dbReference type="InterPro" id="IPR039425">
    <property type="entry name" value="RNA_pol_sigma-70-like"/>
</dbReference>
<dbReference type="InterPro" id="IPR036388">
    <property type="entry name" value="WH-like_DNA-bd_sf"/>
</dbReference>
<dbReference type="Pfam" id="PF04542">
    <property type="entry name" value="Sigma70_r2"/>
    <property type="match status" value="1"/>
</dbReference>
<name>A0A1V9G0Z3_9BACT</name>
<evidence type="ECO:0000256" key="4">
    <source>
        <dbReference type="ARBA" id="ARBA00023163"/>
    </source>
</evidence>
<keyword evidence="4" id="KW-0804">Transcription</keyword>
<dbReference type="SUPFAM" id="SSF88659">
    <property type="entry name" value="Sigma3 and sigma4 domains of RNA polymerase sigma factors"/>
    <property type="match status" value="1"/>
</dbReference>
<dbReference type="EMBL" id="LVYD01000042">
    <property type="protein sequence ID" value="OQP64273.1"/>
    <property type="molecule type" value="Genomic_DNA"/>
</dbReference>
<dbReference type="PANTHER" id="PTHR43133">
    <property type="entry name" value="RNA POLYMERASE ECF-TYPE SIGMA FACTO"/>
    <property type="match status" value="1"/>
</dbReference>
<dbReference type="InterPro" id="IPR014284">
    <property type="entry name" value="RNA_pol_sigma-70_dom"/>
</dbReference>
<dbReference type="AlphaFoldDB" id="A0A1V9G0Z3"/>
<evidence type="ECO:0000313" key="7">
    <source>
        <dbReference type="EMBL" id="OQP64273.1"/>
    </source>
</evidence>
<dbReference type="NCBIfam" id="TIGR02937">
    <property type="entry name" value="sigma70-ECF"/>
    <property type="match status" value="1"/>
</dbReference>
<dbReference type="InterPro" id="IPR013249">
    <property type="entry name" value="RNA_pol_sigma70_r4_t2"/>
</dbReference>
<evidence type="ECO:0000256" key="1">
    <source>
        <dbReference type="ARBA" id="ARBA00010641"/>
    </source>
</evidence>
<evidence type="ECO:0000256" key="3">
    <source>
        <dbReference type="ARBA" id="ARBA00023082"/>
    </source>
</evidence>
<dbReference type="Gene3D" id="1.10.1740.10">
    <property type="match status" value="1"/>
</dbReference>
<dbReference type="SUPFAM" id="SSF88946">
    <property type="entry name" value="Sigma2 domain of RNA polymerase sigma factors"/>
    <property type="match status" value="1"/>
</dbReference>
<feature type="domain" description="RNA polymerase sigma factor 70 region 4 type 2" evidence="6">
    <location>
        <begin position="135"/>
        <end position="185"/>
    </location>
</feature>
<dbReference type="PANTHER" id="PTHR43133:SF51">
    <property type="entry name" value="RNA POLYMERASE SIGMA FACTOR"/>
    <property type="match status" value="1"/>
</dbReference>
<dbReference type="InterPro" id="IPR013324">
    <property type="entry name" value="RNA_pol_sigma_r3/r4-like"/>
</dbReference>
<evidence type="ECO:0000256" key="2">
    <source>
        <dbReference type="ARBA" id="ARBA00023015"/>
    </source>
</evidence>
<dbReference type="Proteomes" id="UP000192796">
    <property type="component" value="Unassembled WGS sequence"/>
</dbReference>
<dbReference type="GO" id="GO:0003677">
    <property type="term" value="F:DNA binding"/>
    <property type="evidence" value="ECO:0007669"/>
    <property type="project" value="InterPro"/>
</dbReference>